<feature type="region of interest" description="Disordered" evidence="1">
    <location>
        <begin position="1"/>
        <end position="112"/>
    </location>
</feature>
<feature type="compositionally biased region" description="Basic and acidic residues" evidence="1">
    <location>
        <begin position="479"/>
        <end position="488"/>
    </location>
</feature>
<sequence length="534" mass="60208">METPWIREPETGRYYMNARDSLGNPVRRYSEELYPTEPYQSQQPAVSQYAQRTPRSELGQNSYLPTSPGPSGAGNQRHESESWYRPSGTAGAFQSPGAYQASPTYSPTASDWSRSSNITSMTSQMNNLAMGDLDRDHQYTATAPSGPSWTAKPTSSYHFNTNQGQAASASGFGKGPAAISAQQDHPSSQNRTRRHLTRTDGDTERLDSRYRIRNNDYKKFFREGRVFSTLWTDQASKQTNRNQTFISIVTYNEQVHTKIRRFVVVRQNNQNCICLPVTSYEGRGHRKSGIELDKHGQIYSNTPPKETSSISKKPLKIVLSREADPLKDQSLINYGTPYTVECNVKVMNIGELDSGSLKLLLRYYSKVHFRPEDCYDDMAMDSKPREKDEDLAGVGTAFASNFSGTSGSSTYSTSPGYSTLAQGQIEYKTQPSYTTSYPADPGYSSRPAPISAPSSSSTTQSQSSRRDADYQIEEEDEDIKLPTREDAQASRSSRSRRDSESKPSRSSGKEKERNNRDRHRHRDRDRDRDRDRKK</sequence>
<evidence type="ECO:0000313" key="4">
    <source>
        <dbReference type="Proteomes" id="UP000254866"/>
    </source>
</evidence>
<protein>
    <recommendedName>
        <fullName evidence="2">DUF6590 domain-containing protein</fullName>
    </recommendedName>
</protein>
<dbReference type="OrthoDB" id="3559580at2759"/>
<feature type="compositionally biased region" description="Polar residues" evidence="1">
    <location>
        <begin position="180"/>
        <end position="190"/>
    </location>
</feature>
<accession>A0A370TPG5</accession>
<evidence type="ECO:0000313" key="3">
    <source>
        <dbReference type="EMBL" id="RDL37412.1"/>
    </source>
</evidence>
<gene>
    <name evidence="3" type="ORF">BP5553_04845</name>
</gene>
<dbReference type="AlphaFoldDB" id="A0A370TPG5"/>
<dbReference type="Pfam" id="PF20233">
    <property type="entry name" value="DUF6590"/>
    <property type="match status" value="1"/>
</dbReference>
<name>A0A370TPG5_9HELO</name>
<proteinExistence type="predicted"/>
<feature type="compositionally biased region" description="Polar residues" evidence="1">
    <location>
        <begin position="101"/>
        <end position="112"/>
    </location>
</feature>
<dbReference type="STRING" id="2656787.A0A370TPG5"/>
<comment type="caution">
    <text evidence="3">The sequence shown here is derived from an EMBL/GenBank/DDBJ whole genome shotgun (WGS) entry which is preliminary data.</text>
</comment>
<dbReference type="RefSeq" id="XP_031870068.1">
    <property type="nucleotide sequence ID" value="XM_032013468.1"/>
</dbReference>
<keyword evidence="4" id="KW-1185">Reference proteome</keyword>
<dbReference type="Proteomes" id="UP000254866">
    <property type="component" value="Unassembled WGS sequence"/>
</dbReference>
<feature type="compositionally biased region" description="Basic and acidic residues" evidence="1">
    <location>
        <begin position="1"/>
        <end position="11"/>
    </location>
</feature>
<dbReference type="PANTHER" id="PTHR35391">
    <property type="entry name" value="C2H2-TYPE DOMAIN-CONTAINING PROTEIN-RELATED"/>
    <property type="match status" value="1"/>
</dbReference>
<dbReference type="PANTHER" id="PTHR35391:SF5">
    <property type="entry name" value="DUF6590 DOMAIN-CONTAINING PROTEIN"/>
    <property type="match status" value="1"/>
</dbReference>
<feature type="region of interest" description="Disordered" evidence="1">
    <location>
        <begin position="137"/>
        <end position="202"/>
    </location>
</feature>
<feature type="compositionally biased region" description="Low complexity" evidence="1">
    <location>
        <begin position="444"/>
        <end position="463"/>
    </location>
</feature>
<dbReference type="GeneID" id="43597694"/>
<feature type="compositionally biased region" description="Basic and acidic residues" evidence="1">
    <location>
        <begin position="524"/>
        <end position="534"/>
    </location>
</feature>
<dbReference type="EMBL" id="NPIC01000003">
    <property type="protein sequence ID" value="RDL37412.1"/>
    <property type="molecule type" value="Genomic_DNA"/>
</dbReference>
<feature type="domain" description="DUF6590" evidence="2">
    <location>
        <begin position="218"/>
        <end position="361"/>
    </location>
</feature>
<evidence type="ECO:0000256" key="1">
    <source>
        <dbReference type="SAM" id="MobiDB-lite"/>
    </source>
</evidence>
<evidence type="ECO:0000259" key="2">
    <source>
        <dbReference type="Pfam" id="PF20233"/>
    </source>
</evidence>
<feature type="compositionally biased region" description="Polar residues" evidence="1">
    <location>
        <begin position="38"/>
        <end position="65"/>
    </location>
</feature>
<dbReference type="InterPro" id="IPR046497">
    <property type="entry name" value="DUF6590"/>
</dbReference>
<feature type="region of interest" description="Disordered" evidence="1">
    <location>
        <begin position="431"/>
        <end position="534"/>
    </location>
</feature>
<organism evidence="3 4">
    <name type="scientific">Venustampulla echinocandica</name>
    <dbReference type="NCBI Taxonomy" id="2656787"/>
    <lineage>
        <taxon>Eukaryota</taxon>
        <taxon>Fungi</taxon>
        <taxon>Dikarya</taxon>
        <taxon>Ascomycota</taxon>
        <taxon>Pezizomycotina</taxon>
        <taxon>Leotiomycetes</taxon>
        <taxon>Helotiales</taxon>
        <taxon>Pleuroascaceae</taxon>
        <taxon>Venustampulla</taxon>
    </lineage>
</organism>
<reference evidence="3 4" key="1">
    <citation type="journal article" date="2018" name="IMA Fungus">
        <title>IMA Genome-F 9: Draft genome sequence of Annulohypoxylon stygium, Aspergillus mulundensis, Berkeleyomyces basicola (syn. Thielaviopsis basicola), Ceratocystis smalleyi, two Cercospora beticola strains, Coleophoma cylindrospora, Fusarium fracticaudum, Phialophora cf. hyalina, and Morchella septimelata.</title>
        <authorList>
            <person name="Wingfield B.D."/>
            <person name="Bills G.F."/>
            <person name="Dong Y."/>
            <person name="Huang W."/>
            <person name="Nel W.J."/>
            <person name="Swalarsk-Parry B.S."/>
            <person name="Vaghefi N."/>
            <person name="Wilken P.M."/>
            <person name="An Z."/>
            <person name="de Beer Z.W."/>
            <person name="De Vos L."/>
            <person name="Chen L."/>
            <person name="Duong T.A."/>
            <person name="Gao Y."/>
            <person name="Hammerbacher A."/>
            <person name="Kikkert J.R."/>
            <person name="Li Y."/>
            <person name="Li H."/>
            <person name="Li K."/>
            <person name="Li Q."/>
            <person name="Liu X."/>
            <person name="Ma X."/>
            <person name="Naidoo K."/>
            <person name="Pethybridge S.J."/>
            <person name="Sun J."/>
            <person name="Steenkamp E.T."/>
            <person name="van der Nest M.A."/>
            <person name="van Wyk S."/>
            <person name="Wingfield M.J."/>
            <person name="Xiong C."/>
            <person name="Yue Q."/>
            <person name="Zhang X."/>
        </authorList>
    </citation>
    <scope>NUCLEOTIDE SEQUENCE [LARGE SCALE GENOMIC DNA]</scope>
    <source>
        <strain evidence="3 4">BP 5553</strain>
    </source>
</reference>
<feature type="compositionally biased region" description="Polar residues" evidence="1">
    <location>
        <begin position="139"/>
        <end position="168"/>
    </location>
</feature>
<feature type="compositionally biased region" description="Basic and acidic residues" evidence="1">
    <location>
        <begin position="495"/>
        <end position="515"/>
    </location>
</feature>